<dbReference type="Pfam" id="PF07690">
    <property type="entry name" value="MFS_1"/>
    <property type="match status" value="1"/>
</dbReference>
<dbReference type="CDD" id="cd06174">
    <property type="entry name" value="MFS"/>
    <property type="match status" value="1"/>
</dbReference>
<feature type="transmembrane region" description="Helical" evidence="4">
    <location>
        <begin position="255"/>
        <end position="274"/>
    </location>
</feature>
<comment type="caution">
    <text evidence="6">The sequence shown here is derived from an EMBL/GenBank/DDBJ whole genome shotgun (WGS) entry which is preliminary data.</text>
</comment>
<evidence type="ECO:0000313" key="6">
    <source>
        <dbReference type="EMBL" id="KUK77133.1"/>
    </source>
</evidence>
<feature type="transmembrane region" description="Helical" evidence="4">
    <location>
        <begin position="371"/>
        <end position="389"/>
    </location>
</feature>
<feature type="transmembrane region" description="Helical" evidence="4">
    <location>
        <begin position="167"/>
        <end position="189"/>
    </location>
</feature>
<evidence type="ECO:0000313" key="7">
    <source>
        <dbReference type="Proteomes" id="UP000053904"/>
    </source>
</evidence>
<keyword evidence="3 4" id="KW-0472">Membrane</keyword>
<protein>
    <submittedName>
        <fullName evidence="6">Major facilitator superfamily MFS_1</fullName>
    </submittedName>
</protein>
<evidence type="ECO:0000256" key="4">
    <source>
        <dbReference type="SAM" id="Phobius"/>
    </source>
</evidence>
<dbReference type="InterPro" id="IPR053160">
    <property type="entry name" value="MFS_DHA3_Transporter"/>
</dbReference>
<feature type="transmembrane region" description="Helical" evidence="4">
    <location>
        <begin position="12"/>
        <end position="36"/>
    </location>
</feature>
<dbReference type="SUPFAM" id="SSF103473">
    <property type="entry name" value="MFS general substrate transporter"/>
    <property type="match status" value="1"/>
</dbReference>
<dbReference type="Proteomes" id="UP000053904">
    <property type="component" value="Unassembled WGS sequence"/>
</dbReference>
<feature type="transmembrane region" description="Helical" evidence="4">
    <location>
        <begin position="224"/>
        <end position="243"/>
    </location>
</feature>
<organism evidence="6 7">
    <name type="scientific">candidate division WS6 bacterium 34_10</name>
    <dbReference type="NCBI Taxonomy" id="1641389"/>
    <lineage>
        <taxon>Bacteria</taxon>
        <taxon>Candidatus Dojkabacteria</taxon>
    </lineage>
</organism>
<accession>A0A101HHX9</accession>
<evidence type="ECO:0000256" key="2">
    <source>
        <dbReference type="ARBA" id="ARBA00022989"/>
    </source>
</evidence>
<dbReference type="InterPro" id="IPR020846">
    <property type="entry name" value="MFS_dom"/>
</dbReference>
<dbReference type="InterPro" id="IPR011701">
    <property type="entry name" value="MFS"/>
</dbReference>
<feature type="transmembrane region" description="Helical" evidence="4">
    <location>
        <begin position="76"/>
        <end position="92"/>
    </location>
</feature>
<evidence type="ECO:0000259" key="5">
    <source>
        <dbReference type="PROSITE" id="PS50850"/>
    </source>
</evidence>
<feature type="transmembrane region" description="Helical" evidence="4">
    <location>
        <begin position="286"/>
        <end position="304"/>
    </location>
</feature>
<gene>
    <name evidence="6" type="ORF">XD93_0515</name>
</gene>
<dbReference type="Gene3D" id="1.20.1250.20">
    <property type="entry name" value="MFS general substrate transporter like domains"/>
    <property type="match status" value="1"/>
</dbReference>
<reference evidence="7" key="1">
    <citation type="journal article" date="2015" name="MBio">
        <title>Genome-Resolved Metagenomic Analysis Reveals Roles for Candidate Phyla and Other Microbial Community Members in Biogeochemical Transformations in Oil Reservoirs.</title>
        <authorList>
            <person name="Hu P."/>
            <person name="Tom L."/>
            <person name="Singh A."/>
            <person name="Thomas B.C."/>
            <person name="Baker B.J."/>
            <person name="Piceno Y.M."/>
            <person name="Andersen G.L."/>
            <person name="Banfield J.F."/>
        </authorList>
    </citation>
    <scope>NUCLEOTIDE SEQUENCE [LARGE SCALE GENOMIC DNA]</scope>
</reference>
<evidence type="ECO:0000256" key="3">
    <source>
        <dbReference type="ARBA" id="ARBA00023136"/>
    </source>
</evidence>
<keyword evidence="1 4" id="KW-0812">Transmembrane</keyword>
<dbReference type="GO" id="GO:0022857">
    <property type="term" value="F:transmembrane transporter activity"/>
    <property type="evidence" value="ECO:0007669"/>
    <property type="project" value="InterPro"/>
</dbReference>
<sequence>MKIKNIFKWPKEIYIFWLVDFILGIQLMGPILLIFFKEWGGLNQTQTQMLQSWFMLWIFILEIPTGIFGDARGKKFSVMMGYMLMIIGTLVYSIIPNIWLFILGEFIFAMSTAFISGAKEAWVYDVSVNLELKNKYRKISVISSNLQMLGMILASAIFIPISRLLPVQHIFKLGIVSNGIALILLAIFIPSTDGKRKKSLKPNYLKIAKNGFELLKNNVTLRKLAVYISILGSTSYFVIWLYQEALNVLDIRNEMFGVYRIVLLVAEIVMIRIGAILLKKCNLKKAYVSLAVVVSIGFLLAAFFRNTVGVLFLLIFAGGLGLQIKGLLSKELNEEIDSDQRATVLSFTGMVSRLVLTIFNPLIGFVVDSRGVFVAFAVLGVVSLLAVFFKPKFKLK</sequence>
<dbReference type="PANTHER" id="PTHR23530">
    <property type="entry name" value="TRANSPORT PROTEIN-RELATED"/>
    <property type="match status" value="1"/>
</dbReference>
<dbReference type="PROSITE" id="PS50850">
    <property type="entry name" value="MFS"/>
    <property type="match status" value="1"/>
</dbReference>
<feature type="transmembrane region" description="Helical" evidence="4">
    <location>
        <begin position="48"/>
        <end position="69"/>
    </location>
</feature>
<feature type="transmembrane region" description="Helical" evidence="4">
    <location>
        <begin position="139"/>
        <end position="161"/>
    </location>
</feature>
<dbReference type="AlphaFoldDB" id="A0A101HHX9"/>
<feature type="transmembrane region" description="Helical" evidence="4">
    <location>
        <begin position="340"/>
        <end position="359"/>
    </location>
</feature>
<feature type="domain" description="Major facilitator superfamily (MFS) profile" evidence="5">
    <location>
        <begin position="1"/>
        <end position="395"/>
    </location>
</feature>
<dbReference type="InterPro" id="IPR036259">
    <property type="entry name" value="MFS_trans_sf"/>
</dbReference>
<keyword evidence="2 4" id="KW-1133">Transmembrane helix</keyword>
<feature type="transmembrane region" description="Helical" evidence="4">
    <location>
        <begin position="310"/>
        <end position="328"/>
    </location>
</feature>
<feature type="transmembrane region" description="Helical" evidence="4">
    <location>
        <begin position="98"/>
        <end position="118"/>
    </location>
</feature>
<dbReference type="PANTHER" id="PTHR23530:SF1">
    <property type="entry name" value="PERMEASE, MAJOR FACILITATOR SUPERFAMILY-RELATED"/>
    <property type="match status" value="1"/>
</dbReference>
<proteinExistence type="predicted"/>
<name>A0A101HHX9_9BACT</name>
<evidence type="ECO:0000256" key="1">
    <source>
        <dbReference type="ARBA" id="ARBA00022692"/>
    </source>
</evidence>
<dbReference type="EMBL" id="LGGO01000063">
    <property type="protein sequence ID" value="KUK77133.1"/>
    <property type="molecule type" value="Genomic_DNA"/>
</dbReference>